<reference evidence="8 9" key="1">
    <citation type="submission" date="2013-09" db="EMBL/GenBank/DDBJ databases">
        <title>High correlation between genotypes and phenotypes of environmental bacteria Comamonas testosteroni strains.</title>
        <authorList>
            <person name="Liu L."/>
            <person name="Zhu W."/>
            <person name="Xia X."/>
            <person name="Xu B."/>
            <person name="Luo M."/>
            <person name="Wang G."/>
        </authorList>
    </citation>
    <scope>NUCLEOTIDE SEQUENCE [LARGE SCALE GENOMIC DNA]</scope>
    <source>
        <strain evidence="8 9">DF2</strain>
    </source>
</reference>
<dbReference type="PANTHER" id="PTHR30026">
    <property type="entry name" value="OUTER MEMBRANE PROTEIN TOLC"/>
    <property type="match status" value="1"/>
</dbReference>
<dbReference type="EMBL" id="AWTP01000013">
    <property type="protein sequence ID" value="KGH20654.1"/>
    <property type="molecule type" value="Genomic_DNA"/>
</dbReference>
<comment type="subcellular location">
    <subcellularLocation>
        <location evidence="1">Cell outer membrane</location>
    </subcellularLocation>
</comment>
<dbReference type="GO" id="GO:1990281">
    <property type="term" value="C:efflux pump complex"/>
    <property type="evidence" value="ECO:0007669"/>
    <property type="project" value="TreeGrafter"/>
</dbReference>
<evidence type="ECO:0000256" key="2">
    <source>
        <dbReference type="ARBA" id="ARBA00007613"/>
    </source>
</evidence>
<evidence type="ECO:0000256" key="5">
    <source>
        <dbReference type="ARBA" id="ARBA00022692"/>
    </source>
</evidence>
<protein>
    <submittedName>
        <fullName evidence="8">Channel protein TolC</fullName>
    </submittedName>
</protein>
<dbReference type="Gene3D" id="1.20.1600.10">
    <property type="entry name" value="Outer membrane efflux proteins (OEP)"/>
    <property type="match status" value="1"/>
</dbReference>
<dbReference type="GO" id="GO:0009279">
    <property type="term" value="C:cell outer membrane"/>
    <property type="evidence" value="ECO:0007669"/>
    <property type="project" value="UniProtKB-SubCell"/>
</dbReference>
<keyword evidence="4" id="KW-1134">Transmembrane beta strand</keyword>
<evidence type="ECO:0000256" key="3">
    <source>
        <dbReference type="ARBA" id="ARBA00022448"/>
    </source>
</evidence>
<evidence type="ECO:0000256" key="7">
    <source>
        <dbReference type="ARBA" id="ARBA00023237"/>
    </source>
</evidence>
<gene>
    <name evidence="8" type="ORF">P608_03100</name>
</gene>
<dbReference type="InterPro" id="IPR051906">
    <property type="entry name" value="TolC-like"/>
</dbReference>
<sequence length="354" mass="38386">MRTSSRAQSGGLSFSWVLFDSGHRKSALDGARELLAAANADQNDAMQRAFLDAAQLYFAVQAAHRRLTAAEQVLAMSKEHFVAASERHKAGAAALADRYQAQTAYTQANLRRSREQGALVSSQGVLALRMGLSASDPVPVIVDETNLQTHRYVEHVDELIAVAQQKHPVLVAAQARVAAANAAVAEVKAQGRPTLSLTGNLNKAKNRMTGSVGAESNRKESTIGLQLSIPIFHGFEKTYQVQEAQAQAAIQIAALDTHRLQVSTDVWTQHASLKMETENLSHTTQLVQQSMKSLEIMQGRYLAGVGSMTDVLNAMSAYASAQEQHIEVTRSWQVNRLSLAGSLGRLGFWDLGDE</sequence>
<accession>A0A0E3C6H7</accession>
<dbReference type="Pfam" id="PF02321">
    <property type="entry name" value="OEP"/>
    <property type="match status" value="2"/>
</dbReference>
<dbReference type="InterPro" id="IPR003423">
    <property type="entry name" value="OMP_efflux"/>
</dbReference>
<proteinExistence type="inferred from homology"/>
<keyword evidence="5" id="KW-0812">Transmembrane</keyword>
<keyword evidence="9" id="KW-1185">Reference proteome</keyword>
<evidence type="ECO:0000256" key="1">
    <source>
        <dbReference type="ARBA" id="ARBA00004442"/>
    </source>
</evidence>
<evidence type="ECO:0000256" key="6">
    <source>
        <dbReference type="ARBA" id="ARBA00023136"/>
    </source>
</evidence>
<dbReference type="GO" id="GO:0015288">
    <property type="term" value="F:porin activity"/>
    <property type="evidence" value="ECO:0007669"/>
    <property type="project" value="TreeGrafter"/>
</dbReference>
<keyword evidence="3" id="KW-0813">Transport</keyword>
<dbReference type="PANTHER" id="PTHR30026:SF20">
    <property type="entry name" value="OUTER MEMBRANE PROTEIN TOLC"/>
    <property type="match status" value="1"/>
</dbReference>
<dbReference type="Proteomes" id="UP000029549">
    <property type="component" value="Unassembled WGS sequence"/>
</dbReference>
<dbReference type="AlphaFoldDB" id="A0A0E3C6H7"/>
<name>A0A0E3C6H7_9BURK</name>
<evidence type="ECO:0000256" key="4">
    <source>
        <dbReference type="ARBA" id="ARBA00022452"/>
    </source>
</evidence>
<comment type="caution">
    <text evidence="8">The sequence shown here is derived from an EMBL/GenBank/DDBJ whole genome shotgun (WGS) entry which is preliminary data.</text>
</comment>
<evidence type="ECO:0000313" key="9">
    <source>
        <dbReference type="Proteomes" id="UP000029549"/>
    </source>
</evidence>
<keyword evidence="7" id="KW-0998">Cell outer membrane</keyword>
<keyword evidence="6" id="KW-0472">Membrane</keyword>
<organism evidence="8 9">
    <name type="scientific">Comamonas thiooxydans</name>
    <dbReference type="NCBI Taxonomy" id="363952"/>
    <lineage>
        <taxon>Bacteria</taxon>
        <taxon>Pseudomonadati</taxon>
        <taxon>Pseudomonadota</taxon>
        <taxon>Betaproteobacteria</taxon>
        <taxon>Burkholderiales</taxon>
        <taxon>Comamonadaceae</taxon>
        <taxon>Comamonas</taxon>
    </lineage>
</organism>
<dbReference type="GO" id="GO:0015562">
    <property type="term" value="F:efflux transmembrane transporter activity"/>
    <property type="evidence" value="ECO:0007669"/>
    <property type="project" value="InterPro"/>
</dbReference>
<dbReference type="SUPFAM" id="SSF56954">
    <property type="entry name" value="Outer membrane efflux proteins (OEP)"/>
    <property type="match status" value="1"/>
</dbReference>
<comment type="similarity">
    <text evidence="2">Belongs to the outer membrane factor (OMF) (TC 1.B.17) family.</text>
</comment>
<evidence type="ECO:0000313" key="8">
    <source>
        <dbReference type="EMBL" id="KGH20654.1"/>
    </source>
</evidence>